<proteinExistence type="predicted"/>
<keyword evidence="1" id="KW-0694">RNA-binding</keyword>
<keyword evidence="5" id="KW-1185">Reference proteome</keyword>
<dbReference type="Pfam" id="PF00035">
    <property type="entry name" value="dsrm"/>
    <property type="match status" value="1"/>
</dbReference>
<dbReference type="InterPro" id="IPR014720">
    <property type="entry name" value="dsRBD_dom"/>
</dbReference>
<evidence type="ECO:0000256" key="2">
    <source>
        <dbReference type="SAM" id="MobiDB-lite"/>
    </source>
</evidence>
<name>A0A0D0BXI6_9AGAM</name>
<organism evidence="4 5">
    <name type="scientific">Suillus luteus UH-Slu-Lm8-n1</name>
    <dbReference type="NCBI Taxonomy" id="930992"/>
    <lineage>
        <taxon>Eukaryota</taxon>
        <taxon>Fungi</taxon>
        <taxon>Dikarya</taxon>
        <taxon>Basidiomycota</taxon>
        <taxon>Agaricomycotina</taxon>
        <taxon>Agaricomycetes</taxon>
        <taxon>Agaricomycetidae</taxon>
        <taxon>Boletales</taxon>
        <taxon>Suillineae</taxon>
        <taxon>Suillaceae</taxon>
        <taxon>Suillus</taxon>
    </lineage>
</organism>
<reference evidence="5" key="2">
    <citation type="submission" date="2015-01" db="EMBL/GenBank/DDBJ databases">
        <title>Evolutionary Origins and Diversification of the Mycorrhizal Mutualists.</title>
        <authorList>
            <consortium name="DOE Joint Genome Institute"/>
            <consortium name="Mycorrhizal Genomics Consortium"/>
            <person name="Kohler A."/>
            <person name="Kuo A."/>
            <person name="Nagy L.G."/>
            <person name="Floudas D."/>
            <person name="Copeland A."/>
            <person name="Barry K.W."/>
            <person name="Cichocki N."/>
            <person name="Veneault-Fourrey C."/>
            <person name="LaButti K."/>
            <person name="Lindquist E.A."/>
            <person name="Lipzen A."/>
            <person name="Lundell T."/>
            <person name="Morin E."/>
            <person name="Murat C."/>
            <person name="Riley R."/>
            <person name="Ohm R."/>
            <person name="Sun H."/>
            <person name="Tunlid A."/>
            <person name="Henrissat B."/>
            <person name="Grigoriev I.V."/>
            <person name="Hibbett D.S."/>
            <person name="Martin F."/>
        </authorList>
    </citation>
    <scope>NUCLEOTIDE SEQUENCE [LARGE SCALE GENOMIC DNA]</scope>
    <source>
        <strain evidence="5">UH-Slu-Lm8-n1</strain>
    </source>
</reference>
<accession>A0A0D0BXI6</accession>
<protein>
    <recommendedName>
        <fullName evidence="3">DRBM domain-containing protein</fullName>
    </recommendedName>
</protein>
<evidence type="ECO:0000256" key="1">
    <source>
        <dbReference type="PROSITE-ProRule" id="PRU00266"/>
    </source>
</evidence>
<gene>
    <name evidence="4" type="ORF">CY34DRAFT_799141</name>
</gene>
<reference evidence="4 5" key="1">
    <citation type="submission" date="2014-04" db="EMBL/GenBank/DDBJ databases">
        <authorList>
            <consortium name="DOE Joint Genome Institute"/>
            <person name="Kuo A."/>
            <person name="Ruytinx J."/>
            <person name="Rineau F."/>
            <person name="Colpaert J."/>
            <person name="Kohler A."/>
            <person name="Nagy L.G."/>
            <person name="Floudas D."/>
            <person name="Copeland A."/>
            <person name="Barry K.W."/>
            <person name="Cichocki N."/>
            <person name="Veneault-Fourrey C."/>
            <person name="LaButti K."/>
            <person name="Lindquist E.A."/>
            <person name="Lipzen A."/>
            <person name="Lundell T."/>
            <person name="Morin E."/>
            <person name="Murat C."/>
            <person name="Sun H."/>
            <person name="Tunlid A."/>
            <person name="Henrissat B."/>
            <person name="Grigoriev I.V."/>
            <person name="Hibbett D.S."/>
            <person name="Martin F."/>
            <person name="Nordberg H.P."/>
            <person name="Cantor M.N."/>
            <person name="Hua S.X."/>
        </authorList>
    </citation>
    <scope>NUCLEOTIDE SEQUENCE [LARGE SCALE GENOMIC DNA]</scope>
    <source>
        <strain evidence="4 5">UH-Slu-Lm8-n1</strain>
    </source>
</reference>
<feature type="domain" description="DRBM" evidence="3">
    <location>
        <begin position="6"/>
        <end position="78"/>
    </location>
</feature>
<dbReference type="AlphaFoldDB" id="A0A0D0BXI6"/>
<dbReference type="HOGENOM" id="CLU_172700_2_0_1"/>
<feature type="region of interest" description="Disordered" evidence="2">
    <location>
        <begin position="66"/>
        <end position="86"/>
    </location>
</feature>
<evidence type="ECO:0000259" key="3">
    <source>
        <dbReference type="PROSITE" id="PS50137"/>
    </source>
</evidence>
<feature type="compositionally biased region" description="Basic and acidic residues" evidence="2">
    <location>
        <begin position="74"/>
        <end position="86"/>
    </location>
</feature>
<dbReference type="PROSITE" id="PS50137">
    <property type="entry name" value="DS_RBD"/>
    <property type="match status" value="1"/>
</dbReference>
<dbReference type="Proteomes" id="UP000054485">
    <property type="component" value="Unassembled WGS sequence"/>
</dbReference>
<dbReference type="InParanoid" id="A0A0D0BXI6"/>
<evidence type="ECO:0000313" key="4">
    <source>
        <dbReference type="EMBL" id="KIK47628.1"/>
    </source>
</evidence>
<sequence>MSSLNHPRTLLNNALQPMYGAAVHDHVRWEVYSQGPSNATTWYATIYIDDQNFGYASAPTRGAAQDAAAQQAYEHLKREKSTQSDL</sequence>
<evidence type="ECO:0000313" key="5">
    <source>
        <dbReference type="Proteomes" id="UP000054485"/>
    </source>
</evidence>
<dbReference type="SUPFAM" id="SSF54768">
    <property type="entry name" value="dsRNA-binding domain-like"/>
    <property type="match status" value="1"/>
</dbReference>
<dbReference type="Gene3D" id="3.30.160.20">
    <property type="match status" value="1"/>
</dbReference>
<dbReference type="EMBL" id="KN835145">
    <property type="protein sequence ID" value="KIK47628.1"/>
    <property type="molecule type" value="Genomic_DNA"/>
</dbReference>
<dbReference type="GO" id="GO:0003723">
    <property type="term" value="F:RNA binding"/>
    <property type="evidence" value="ECO:0007669"/>
    <property type="project" value="UniProtKB-UniRule"/>
</dbReference>
<dbReference type="OrthoDB" id="112668at2759"/>